<evidence type="ECO:0000313" key="2">
    <source>
        <dbReference type="EMBL" id="MBW5484258.1"/>
    </source>
</evidence>
<keyword evidence="3" id="KW-1185">Reference proteome</keyword>
<dbReference type="InterPro" id="IPR016181">
    <property type="entry name" value="Acyl_CoA_acyltransferase"/>
</dbReference>
<dbReference type="InterPro" id="IPR000182">
    <property type="entry name" value="GNAT_dom"/>
</dbReference>
<dbReference type="Pfam" id="PF00583">
    <property type="entry name" value="Acetyltransf_1"/>
    <property type="match status" value="1"/>
</dbReference>
<evidence type="ECO:0000313" key="3">
    <source>
        <dbReference type="Proteomes" id="UP000812013"/>
    </source>
</evidence>
<dbReference type="PROSITE" id="PS51186">
    <property type="entry name" value="GNAT"/>
    <property type="match status" value="1"/>
</dbReference>
<dbReference type="SUPFAM" id="SSF55729">
    <property type="entry name" value="Acyl-CoA N-acyltransferases (Nat)"/>
    <property type="match status" value="1"/>
</dbReference>
<sequence>MPRATVTAFLSGFSRRQALRTIELPGGFAALDDAYPLSYADNQVFIDGPTDPAGLPGLVDRALAPLPHRMVTVLDEDMGEACAPYLTAAGYVHNIYVVMLHEAPVPPAAPTAAPAPLSDFRTALARRWRGFVPDAGEEVIRQLVDRRENRRRGADVVHFVTARTAAGEPAAWADVYADPAAGVAQIEDLVTAEEHLGRGHGTAVLHSALHLAADCPTRFLIADSDDWPRHWYARQGFTVIGRMHHFERV</sequence>
<organism evidence="2 3">
    <name type="scientific">Streptomyces bambusae</name>
    <dbReference type="NCBI Taxonomy" id="1550616"/>
    <lineage>
        <taxon>Bacteria</taxon>
        <taxon>Bacillati</taxon>
        <taxon>Actinomycetota</taxon>
        <taxon>Actinomycetes</taxon>
        <taxon>Kitasatosporales</taxon>
        <taxon>Streptomycetaceae</taxon>
        <taxon>Streptomyces</taxon>
    </lineage>
</organism>
<evidence type="ECO:0000259" key="1">
    <source>
        <dbReference type="PROSITE" id="PS51186"/>
    </source>
</evidence>
<gene>
    <name evidence="2" type="ORF">GPJ59_20825</name>
</gene>
<reference evidence="2 3" key="1">
    <citation type="submission" date="2019-12" db="EMBL/GenBank/DDBJ databases">
        <title>Genome sequence of Streptomyces bambusae.</title>
        <authorList>
            <person name="Bansal K."/>
            <person name="Choksket S."/>
            <person name="Korpole S."/>
            <person name="Patil P.B."/>
        </authorList>
    </citation>
    <scope>NUCLEOTIDE SEQUENCE [LARGE SCALE GENOMIC DNA]</scope>
    <source>
        <strain evidence="2 3">SK60</strain>
    </source>
</reference>
<dbReference type="RefSeq" id="WP_219668737.1">
    <property type="nucleotide sequence ID" value="NZ_WTFF01000151.1"/>
</dbReference>
<dbReference type="EMBL" id="WTFF01000151">
    <property type="protein sequence ID" value="MBW5484258.1"/>
    <property type="molecule type" value="Genomic_DNA"/>
</dbReference>
<feature type="domain" description="N-acetyltransferase" evidence="1">
    <location>
        <begin position="110"/>
        <end position="249"/>
    </location>
</feature>
<proteinExistence type="predicted"/>
<dbReference type="Proteomes" id="UP000812013">
    <property type="component" value="Unassembled WGS sequence"/>
</dbReference>
<accession>A0ABS6Z907</accession>
<name>A0ABS6Z907_9ACTN</name>
<protein>
    <submittedName>
        <fullName evidence="2">GNAT family N-acetyltransferase</fullName>
    </submittedName>
</protein>
<dbReference type="Gene3D" id="3.40.630.30">
    <property type="match status" value="1"/>
</dbReference>
<dbReference type="CDD" id="cd04301">
    <property type="entry name" value="NAT_SF"/>
    <property type="match status" value="1"/>
</dbReference>
<comment type="caution">
    <text evidence="2">The sequence shown here is derived from an EMBL/GenBank/DDBJ whole genome shotgun (WGS) entry which is preliminary data.</text>
</comment>